<sequence length="705" mass="78196">MTPFLVCQFGKSTLSNLVKECFGSDFPDILRKPQINYAFHYLQALNAQSVLLESEYIDKDFLEDCERYYLRRFGANGHKCARLHFFSEQVTHQRVEELLNNGDETKLAELQACYLGFMVVKPLPRTFIGKSCFKQYKGFNVDDTKRLLARRYEVNLFGISLSVDSIAFQEQDKVVSACATTAIWSALNALSWIPVRAIPSCSEITSNAINFIHGSSNSFPSRELSNKQILRALDVAGLRYHAEQLNRVSQSELIDTVKCHVDSSLPLILGVKVFGLKNGAWLEKAGHAVTILGYKTGIEESGLYIHDDRFGPYARAKFIDLGRLSLPDAQKQTWGMILQARDDAGNWLDAHEVLVPDFLIAPMQKKARLPLSFAINTCKTIVDNIAEEFRAVAPSGAEPHRLTYTVRLEEIADVKARVVKSVPAQSFRDTNGTAIPLTSEQRVAWLAEKNRFLTRHFARLQWVAEFKYLDQPAFSLLIDATEIPQGNAVSAILRDSPIACEATLALLQPYAGKSSEANEGDKNSFFDSFLRKLHQRVEGLSHHLDITYGAPRAPSYLKSEEFAGGDIVLNGSLKIFYDATADSIEAHFPQQATAPNPAPLIWAISHDGALLIGVEENRMGHPCLTGFKPARIAGELHRLSNGWAINAKSGRYSGDYSDKDSLLENALRRFKSTFAASSAQLSIAKPTPAVVPVPADLSPRSGLPS</sequence>
<reference evidence="1 2" key="1">
    <citation type="submission" date="2018-03" db="EMBL/GenBank/DDBJ databases">
        <authorList>
            <person name="Nguyen K."/>
            <person name="Fouts D."/>
            <person name="Sutton G."/>
        </authorList>
    </citation>
    <scope>NUCLEOTIDE SEQUENCE [LARGE SCALE GENOMIC DNA]</scope>
    <source>
        <strain evidence="1 2">AU3578</strain>
    </source>
</reference>
<dbReference type="RefSeq" id="WP_060081879.1">
    <property type="nucleotide sequence ID" value="NZ_CADFFR010000028.1"/>
</dbReference>
<proteinExistence type="predicted"/>
<evidence type="ECO:0000313" key="2">
    <source>
        <dbReference type="Proteomes" id="UP000237632"/>
    </source>
</evidence>
<dbReference type="EMBL" id="PVHK01000224">
    <property type="protein sequence ID" value="PRH38900.1"/>
    <property type="molecule type" value="Genomic_DNA"/>
</dbReference>
<dbReference type="Proteomes" id="UP000237632">
    <property type="component" value="Unassembled WGS sequence"/>
</dbReference>
<name>A0AA44XVQ5_BURVI</name>
<comment type="caution">
    <text evidence="1">The sequence shown here is derived from an EMBL/GenBank/DDBJ whole genome shotgun (WGS) entry which is preliminary data.</text>
</comment>
<organism evidence="1 2">
    <name type="scientific">Burkholderia vietnamiensis</name>
    <dbReference type="NCBI Taxonomy" id="60552"/>
    <lineage>
        <taxon>Bacteria</taxon>
        <taxon>Pseudomonadati</taxon>
        <taxon>Pseudomonadota</taxon>
        <taxon>Betaproteobacteria</taxon>
        <taxon>Burkholderiales</taxon>
        <taxon>Burkholderiaceae</taxon>
        <taxon>Burkholderia</taxon>
        <taxon>Burkholderia cepacia complex</taxon>
    </lineage>
</organism>
<protein>
    <submittedName>
        <fullName evidence="1">Uncharacterized protein</fullName>
    </submittedName>
</protein>
<dbReference type="AlphaFoldDB" id="A0AA44XVQ5"/>
<gene>
    <name evidence="1" type="ORF">C6T65_29135</name>
</gene>
<accession>A0AA44XVQ5</accession>
<evidence type="ECO:0000313" key="1">
    <source>
        <dbReference type="EMBL" id="PRH38900.1"/>
    </source>
</evidence>